<feature type="transmembrane region" description="Helical" evidence="1">
    <location>
        <begin position="39"/>
        <end position="58"/>
    </location>
</feature>
<dbReference type="EMBL" id="MK174290">
    <property type="protein sequence ID" value="QBZ80729.1"/>
    <property type="molecule type" value="Genomic_DNA"/>
</dbReference>
<reference evidence="2" key="1">
    <citation type="journal article" date="2019" name="Front. Microbiol.">
        <title>Pandoravirus Celtis Illustrates the Microevolution Processes at Work in the Giant Pandoraviridae Genomes.</title>
        <authorList>
            <person name="Legendre M."/>
            <person name="Alempic J.M."/>
            <person name="Philippe N."/>
            <person name="Lartigue A."/>
            <person name="Jeudy S."/>
            <person name="Poirot O."/>
            <person name="Ta N.T."/>
            <person name="Nin S."/>
            <person name="Coute Y."/>
            <person name="Abergel C."/>
            <person name="Claverie J.M."/>
        </authorList>
    </citation>
    <scope>NUCLEOTIDE SEQUENCE</scope>
</reference>
<evidence type="ECO:0000313" key="3">
    <source>
        <dbReference type="Proteomes" id="UP001237152"/>
    </source>
</evidence>
<keyword evidence="1" id="KW-1133">Transmembrane helix</keyword>
<dbReference type="Proteomes" id="UP001237152">
    <property type="component" value="Segment"/>
</dbReference>
<accession>A0A4D6EHI6</accession>
<evidence type="ECO:0000313" key="2">
    <source>
        <dbReference type="EMBL" id="QBZ80729.1"/>
    </source>
</evidence>
<name>A0A4D6EHI6_9VIRU</name>
<sequence>MQGGILVSKSNTMSLLFLVAALAASVAVFVVHWTVVLFIIAYFPPLYSVPLCIAWVALASFASKQTGETNADCKSDAPTVRATMSNEDAAWKLATAALDVAATFSSDGGVKAAKAIINAARDVAPGADLHLYVVDCADPARSPDRQSDVDVMTLDMMRRRWPLLFKHGGPRAAEGAKVWSLILGQPVVTGRVVVHRLLVAQAALDAEFGPQEDPVVARVRALVAPS</sequence>
<organism evidence="2 3">
    <name type="scientific">Pandoravirus celtis</name>
    <dbReference type="NCBI Taxonomy" id="2568002"/>
    <lineage>
        <taxon>Viruses</taxon>
        <taxon>Pandoravirus</taxon>
    </lineage>
</organism>
<proteinExistence type="predicted"/>
<keyword evidence="1" id="KW-0472">Membrane</keyword>
<protein>
    <submittedName>
        <fullName evidence="2">Uncharacterized protein</fullName>
    </submittedName>
</protein>
<gene>
    <name evidence="2" type="ORF">pclt_cds_131</name>
</gene>
<keyword evidence="1" id="KW-0812">Transmembrane</keyword>
<feature type="transmembrane region" description="Helical" evidence="1">
    <location>
        <begin position="12"/>
        <end position="33"/>
    </location>
</feature>
<evidence type="ECO:0000256" key="1">
    <source>
        <dbReference type="SAM" id="Phobius"/>
    </source>
</evidence>